<feature type="signal peptide" evidence="11">
    <location>
        <begin position="1"/>
        <end position="30"/>
    </location>
</feature>
<dbReference type="InterPro" id="IPR001967">
    <property type="entry name" value="Peptidase_S11_N"/>
</dbReference>
<gene>
    <name evidence="13" type="ORF">FHR96_001324</name>
</gene>
<sequence length="507" mass="53716">MLPLPVPGWRPFVLASLVMVALLLTTNAQANNPRYAGIVIDADTHEILYAENADAPRYPASLTKMMTLYLLFEAIEGRSMSLGQPLPVSAAAAAMPATKLYLKPGESIPVETAIESLIVTSANDVAVVVAEALGGSERHFARMMTQQARELGMRHTTFRNASGLPDDAQVTTARDMAVLARRLMLDFPQYYHYFSLQRFTWRGKTHRGHNRLLANYPGTDGLKTGFIRASGFNVATSAVHDGRRMLSVVMGGFSAASRDEHMADLLNRGFARAALADGHNWLARTAISNERLMPLPARPMPPPRGQMLASLETSVPAPTPRVAAPRTVSPAPAASEPTPQAAPSVASVPGPVVSESAPRVASSVASAPGPVVSEPPSTPAAVAREAAVPSPDEAIVAAAATPAAAGDAGVRRADPLRPMIDQNEPAVGGWGVQVGAFSDAEHARRLADRAAERLATELADARVAVPRVEGAGVYRARLVDLHEGQARQACQRLQAQGMDCMVVQASL</sequence>
<organism evidence="13 14">
    <name type="scientific">Halomonas organivorans</name>
    <dbReference type="NCBI Taxonomy" id="257772"/>
    <lineage>
        <taxon>Bacteria</taxon>
        <taxon>Pseudomonadati</taxon>
        <taxon>Pseudomonadota</taxon>
        <taxon>Gammaproteobacteria</taxon>
        <taxon>Oceanospirillales</taxon>
        <taxon>Halomonadaceae</taxon>
        <taxon>Halomonas</taxon>
    </lineage>
</organism>
<evidence type="ECO:0000259" key="12">
    <source>
        <dbReference type="PROSITE" id="PS51724"/>
    </source>
</evidence>
<dbReference type="GO" id="GO:0008360">
    <property type="term" value="P:regulation of cell shape"/>
    <property type="evidence" value="ECO:0007669"/>
    <property type="project" value="UniProtKB-KW"/>
</dbReference>
<dbReference type="InterPro" id="IPR018044">
    <property type="entry name" value="Peptidase_S11"/>
</dbReference>
<dbReference type="InterPro" id="IPR036680">
    <property type="entry name" value="SPOR-like_sf"/>
</dbReference>
<reference evidence="13 14" key="1">
    <citation type="submission" date="2020-08" db="EMBL/GenBank/DDBJ databases">
        <title>Genomic Encyclopedia of Type Strains, Phase III (KMG-III): the genomes of soil and plant-associated and newly described type strains.</title>
        <authorList>
            <person name="Whitman W."/>
        </authorList>
    </citation>
    <scope>NUCLEOTIDE SEQUENCE [LARGE SCALE GENOMIC DNA]</scope>
    <source>
        <strain evidence="13 14">CECT 5995</strain>
    </source>
</reference>
<evidence type="ECO:0000256" key="7">
    <source>
        <dbReference type="PIRSR" id="PIRSR618044-1"/>
    </source>
</evidence>
<keyword evidence="2 11" id="KW-0732">Signal</keyword>
<keyword evidence="13" id="KW-0645">Protease</keyword>
<dbReference type="EC" id="3.4.16.4" evidence="13"/>
<dbReference type="GO" id="GO:0071555">
    <property type="term" value="P:cell wall organization"/>
    <property type="evidence" value="ECO:0007669"/>
    <property type="project" value="UniProtKB-KW"/>
</dbReference>
<keyword evidence="13" id="KW-0121">Carboxypeptidase</keyword>
<feature type="active site" evidence="7">
    <location>
        <position position="121"/>
    </location>
</feature>
<dbReference type="Proteomes" id="UP000525987">
    <property type="component" value="Unassembled WGS sequence"/>
</dbReference>
<comment type="caution">
    <text evidence="13">The sequence shown here is derived from an EMBL/GenBank/DDBJ whole genome shotgun (WGS) entry which is preliminary data.</text>
</comment>
<feature type="compositionally biased region" description="Low complexity" evidence="10">
    <location>
        <begin position="341"/>
        <end position="353"/>
    </location>
</feature>
<evidence type="ECO:0000256" key="2">
    <source>
        <dbReference type="ARBA" id="ARBA00022729"/>
    </source>
</evidence>
<dbReference type="Pfam" id="PF00768">
    <property type="entry name" value="Peptidase_S11"/>
    <property type="match status" value="1"/>
</dbReference>
<keyword evidence="5" id="KW-0573">Peptidoglycan synthesis</keyword>
<feature type="region of interest" description="Disordered" evidence="10">
    <location>
        <begin position="317"/>
        <end position="353"/>
    </location>
</feature>
<accession>A0A7W5G4Z2</accession>
<feature type="domain" description="SPOR" evidence="12">
    <location>
        <begin position="424"/>
        <end position="505"/>
    </location>
</feature>
<dbReference type="RefSeq" id="WP_183386850.1">
    <property type="nucleotide sequence ID" value="NZ_JACHXM010000004.1"/>
</dbReference>
<dbReference type="PRINTS" id="PR00725">
    <property type="entry name" value="DADACBPTASE1"/>
</dbReference>
<evidence type="ECO:0000256" key="8">
    <source>
        <dbReference type="PIRSR" id="PIRSR618044-2"/>
    </source>
</evidence>
<evidence type="ECO:0000256" key="1">
    <source>
        <dbReference type="ARBA" id="ARBA00007164"/>
    </source>
</evidence>
<feature type="chain" id="PRO_5030735211" evidence="11">
    <location>
        <begin position="31"/>
        <end position="507"/>
    </location>
</feature>
<dbReference type="AlphaFoldDB" id="A0A7W5G4Z2"/>
<dbReference type="GO" id="GO:0042834">
    <property type="term" value="F:peptidoglycan binding"/>
    <property type="evidence" value="ECO:0007669"/>
    <property type="project" value="InterPro"/>
</dbReference>
<evidence type="ECO:0000256" key="3">
    <source>
        <dbReference type="ARBA" id="ARBA00022801"/>
    </source>
</evidence>
<dbReference type="Pfam" id="PF05036">
    <property type="entry name" value="SPOR"/>
    <property type="match status" value="1"/>
</dbReference>
<dbReference type="GO" id="GO:0006508">
    <property type="term" value="P:proteolysis"/>
    <property type="evidence" value="ECO:0007669"/>
    <property type="project" value="InterPro"/>
</dbReference>
<keyword evidence="6" id="KW-0961">Cell wall biogenesis/degradation</keyword>
<feature type="active site" description="Acyl-ester intermediate" evidence="7">
    <location>
        <position position="64"/>
    </location>
</feature>
<keyword evidence="4" id="KW-0133">Cell shape</keyword>
<dbReference type="InterPro" id="IPR007730">
    <property type="entry name" value="SPOR-like_dom"/>
</dbReference>
<keyword evidence="14" id="KW-1185">Reference proteome</keyword>
<feature type="binding site" evidence="8">
    <location>
        <position position="223"/>
    </location>
    <ligand>
        <name>substrate</name>
    </ligand>
</feature>
<dbReference type="GO" id="GO:0009002">
    <property type="term" value="F:serine-type D-Ala-D-Ala carboxypeptidase activity"/>
    <property type="evidence" value="ECO:0007669"/>
    <property type="project" value="UniProtKB-EC"/>
</dbReference>
<protein>
    <submittedName>
        <fullName evidence="13">D-alanyl-D-alanine carboxypeptidase</fullName>
        <ecNumber evidence="13">3.4.16.4</ecNumber>
    </submittedName>
</protein>
<evidence type="ECO:0000256" key="4">
    <source>
        <dbReference type="ARBA" id="ARBA00022960"/>
    </source>
</evidence>
<dbReference type="SUPFAM" id="SSF56601">
    <property type="entry name" value="beta-lactamase/transpeptidase-like"/>
    <property type="match status" value="1"/>
</dbReference>
<evidence type="ECO:0000256" key="6">
    <source>
        <dbReference type="ARBA" id="ARBA00023316"/>
    </source>
</evidence>
<evidence type="ECO:0000256" key="5">
    <source>
        <dbReference type="ARBA" id="ARBA00022984"/>
    </source>
</evidence>
<evidence type="ECO:0000256" key="9">
    <source>
        <dbReference type="RuleBase" id="RU004016"/>
    </source>
</evidence>
<dbReference type="GO" id="GO:0009252">
    <property type="term" value="P:peptidoglycan biosynthetic process"/>
    <property type="evidence" value="ECO:0007669"/>
    <property type="project" value="UniProtKB-KW"/>
</dbReference>
<dbReference type="EMBL" id="JACHXM010000004">
    <property type="protein sequence ID" value="MBB3140462.1"/>
    <property type="molecule type" value="Genomic_DNA"/>
</dbReference>
<dbReference type="InterPro" id="IPR012338">
    <property type="entry name" value="Beta-lactam/transpept-like"/>
</dbReference>
<dbReference type="Gene3D" id="3.30.70.1070">
    <property type="entry name" value="Sporulation related repeat"/>
    <property type="match status" value="1"/>
</dbReference>
<dbReference type="PROSITE" id="PS51724">
    <property type="entry name" value="SPOR"/>
    <property type="match status" value="1"/>
</dbReference>
<evidence type="ECO:0000313" key="14">
    <source>
        <dbReference type="Proteomes" id="UP000525987"/>
    </source>
</evidence>
<dbReference type="PANTHER" id="PTHR21581">
    <property type="entry name" value="D-ALANYL-D-ALANINE CARBOXYPEPTIDASE"/>
    <property type="match status" value="1"/>
</dbReference>
<evidence type="ECO:0000256" key="10">
    <source>
        <dbReference type="SAM" id="MobiDB-lite"/>
    </source>
</evidence>
<dbReference type="SUPFAM" id="SSF110997">
    <property type="entry name" value="Sporulation related repeat"/>
    <property type="match status" value="1"/>
</dbReference>
<feature type="active site" description="Acyl-ester intermediate" evidence="7">
    <location>
        <position position="61"/>
    </location>
</feature>
<dbReference type="PANTHER" id="PTHR21581:SF6">
    <property type="entry name" value="TRAFFICKING PROTEIN PARTICLE COMPLEX SUBUNIT 12"/>
    <property type="match status" value="1"/>
</dbReference>
<dbReference type="Gene3D" id="3.40.710.10">
    <property type="entry name" value="DD-peptidase/beta-lactamase superfamily"/>
    <property type="match status" value="1"/>
</dbReference>
<evidence type="ECO:0000313" key="13">
    <source>
        <dbReference type="EMBL" id="MBB3140462.1"/>
    </source>
</evidence>
<comment type="similarity">
    <text evidence="1 9">Belongs to the peptidase S11 family.</text>
</comment>
<name>A0A7W5G4Z2_9GAMM</name>
<evidence type="ECO:0000256" key="11">
    <source>
        <dbReference type="SAM" id="SignalP"/>
    </source>
</evidence>
<keyword evidence="3 13" id="KW-0378">Hydrolase</keyword>
<proteinExistence type="inferred from homology"/>